<comment type="caution">
    <text evidence="1">The sequence shown here is derived from an EMBL/GenBank/DDBJ whole genome shotgun (WGS) entry which is preliminary data.</text>
</comment>
<dbReference type="AlphaFoldDB" id="A0A939NPS8"/>
<proteinExistence type="predicted"/>
<sequence length="75" mass="7372">MAGNIGLSAGAGKHYGGTMVQKTFGNGLSFAGAGNTATSASRGAGPLVSRWRGGTLEIIKPAADIVGFILAGAEH</sequence>
<dbReference type="EMBL" id="JAGETR010000050">
    <property type="protein sequence ID" value="MBO2006797.1"/>
    <property type="molecule type" value="Genomic_DNA"/>
</dbReference>
<accession>A0A939NPS8</accession>
<organism evidence="1">
    <name type="scientific">Serratia marcescens</name>
    <dbReference type="NCBI Taxonomy" id="615"/>
    <lineage>
        <taxon>Bacteria</taxon>
        <taxon>Pseudomonadati</taxon>
        <taxon>Pseudomonadota</taxon>
        <taxon>Gammaproteobacteria</taxon>
        <taxon>Enterobacterales</taxon>
        <taxon>Yersiniaceae</taxon>
        <taxon>Serratia</taxon>
    </lineage>
</organism>
<protein>
    <submittedName>
        <fullName evidence="1">Uncharacterized protein</fullName>
    </submittedName>
</protein>
<reference evidence="1" key="1">
    <citation type="submission" date="2021-03" db="EMBL/GenBank/DDBJ databases">
        <title>Molecular epidemiology and mechanisms of colistin and carbapenem resistance in Enterobacteriaceae from clinical isolates, the environment and porcine samples in Pretoria, South Africa.</title>
        <authorList>
            <person name="Bogoshi D."/>
            <person name="Mbelle N.M."/>
            <person name="Naidoo V."/>
            <person name="Osei Sekyere J."/>
        </authorList>
    </citation>
    <scope>NUCLEOTIDE SEQUENCE</scope>
    <source>
        <strain evidence="1">C080</strain>
    </source>
</reference>
<evidence type="ECO:0000313" key="1">
    <source>
        <dbReference type="EMBL" id="MBO2006797.1"/>
    </source>
</evidence>
<gene>
    <name evidence="1" type="ORF">J4732_08970</name>
</gene>
<name>A0A939NPS8_SERMA</name>